<keyword evidence="4 5" id="KW-0413">Isomerase</keyword>
<dbReference type="PROSITE" id="PS51257">
    <property type="entry name" value="PROKAR_LIPOPROTEIN"/>
    <property type="match status" value="1"/>
</dbReference>
<evidence type="ECO:0000256" key="6">
    <source>
        <dbReference type="RuleBase" id="RU003915"/>
    </source>
</evidence>
<sequence>MKKTLKLSLIAASVLALTACNQEAKKEQAVEVKLETAAQQQAYGIGASVGGFLNKDLADKKELGFELDQALLIKGFQDALAGSAKIDDEKIREVLTQLDTDVRAKQAEQAKIEAEENKAKGVAFLAENGKREGVTTTESGLQYEVITAGEGAQPAETDVVVVHYKGTLIDGTEFDSSYKRNEPVNFPLNRVIKGWTEGVQLMSVGSKFKFAIPSELAYGDRATGSIPAHSTLIFEVELLDIEQPEKEAAASE</sequence>
<dbReference type="Pfam" id="PF01346">
    <property type="entry name" value="FKBP_N"/>
    <property type="match status" value="1"/>
</dbReference>
<evidence type="ECO:0000256" key="7">
    <source>
        <dbReference type="SAM" id="SignalP"/>
    </source>
</evidence>
<dbReference type="OrthoDB" id="9814548at2"/>
<dbReference type="Gene3D" id="3.10.50.40">
    <property type="match status" value="1"/>
</dbReference>
<organism evidence="9 10">
    <name type="scientific">Pseudoalteromonas ulvae</name>
    <dbReference type="NCBI Taxonomy" id="107327"/>
    <lineage>
        <taxon>Bacteria</taxon>
        <taxon>Pseudomonadati</taxon>
        <taxon>Pseudomonadota</taxon>
        <taxon>Gammaproteobacteria</taxon>
        <taxon>Alteromonadales</taxon>
        <taxon>Pseudoalteromonadaceae</taxon>
        <taxon>Pseudoalteromonas</taxon>
    </lineage>
</organism>
<dbReference type="RefSeq" id="WP_086745992.1">
    <property type="nucleotide sequence ID" value="NZ_MWPV01000008.1"/>
</dbReference>
<feature type="signal peptide" evidence="7">
    <location>
        <begin position="1"/>
        <end position="24"/>
    </location>
</feature>
<dbReference type="PANTHER" id="PTHR43811">
    <property type="entry name" value="FKBP-TYPE PEPTIDYL-PROLYL CIS-TRANS ISOMERASE FKPA"/>
    <property type="match status" value="1"/>
</dbReference>
<evidence type="ECO:0000259" key="8">
    <source>
        <dbReference type="PROSITE" id="PS50059"/>
    </source>
</evidence>
<dbReference type="NCBIfam" id="NF008150">
    <property type="entry name" value="PRK10902.1"/>
    <property type="match status" value="1"/>
</dbReference>
<dbReference type="InterPro" id="IPR001179">
    <property type="entry name" value="PPIase_FKBP_dom"/>
</dbReference>
<name>A0A244CL25_PSEDV</name>
<dbReference type="Proteomes" id="UP000194841">
    <property type="component" value="Unassembled WGS sequence"/>
</dbReference>
<dbReference type="InterPro" id="IPR046357">
    <property type="entry name" value="PPIase_dom_sf"/>
</dbReference>
<protein>
    <recommendedName>
        <fullName evidence="6">Peptidyl-prolyl cis-trans isomerase</fullName>
        <ecNumber evidence="6">5.2.1.8</ecNumber>
    </recommendedName>
</protein>
<comment type="catalytic activity">
    <reaction evidence="1 5 6">
        <text>[protein]-peptidylproline (omega=180) = [protein]-peptidylproline (omega=0)</text>
        <dbReference type="Rhea" id="RHEA:16237"/>
        <dbReference type="Rhea" id="RHEA-COMP:10747"/>
        <dbReference type="Rhea" id="RHEA-COMP:10748"/>
        <dbReference type="ChEBI" id="CHEBI:83833"/>
        <dbReference type="ChEBI" id="CHEBI:83834"/>
        <dbReference type="EC" id="5.2.1.8"/>
    </reaction>
</comment>
<feature type="domain" description="PPIase FKBP-type" evidence="8">
    <location>
        <begin position="157"/>
        <end position="242"/>
    </location>
</feature>
<feature type="chain" id="PRO_5013303746" description="Peptidyl-prolyl cis-trans isomerase" evidence="7">
    <location>
        <begin position="25"/>
        <end position="252"/>
    </location>
</feature>
<dbReference type="SUPFAM" id="SSF54534">
    <property type="entry name" value="FKBP-like"/>
    <property type="match status" value="1"/>
</dbReference>
<dbReference type="InterPro" id="IPR036944">
    <property type="entry name" value="PPIase_FKBP_N_sf"/>
</dbReference>
<dbReference type="EC" id="5.2.1.8" evidence="6"/>
<dbReference type="InterPro" id="IPR000774">
    <property type="entry name" value="PPIase_FKBP_N"/>
</dbReference>
<gene>
    <name evidence="9" type="ORF">B1199_20460</name>
</gene>
<keyword evidence="3 5" id="KW-0697">Rotamase</keyword>
<evidence type="ECO:0000256" key="3">
    <source>
        <dbReference type="ARBA" id="ARBA00023110"/>
    </source>
</evidence>
<dbReference type="FunFam" id="3.10.50.40:FF:000004">
    <property type="entry name" value="Peptidyl-prolyl cis-trans isomerase"/>
    <property type="match status" value="1"/>
</dbReference>
<proteinExistence type="inferred from homology"/>
<reference evidence="9 10" key="1">
    <citation type="submission" date="2017-02" db="EMBL/GenBank/DDBJ databases">
        <title>Pseudoalteromonas ulvae TC14 Genome.</title>
        <authorList>
            <person name="Molmeret M."/>
        </authorList>
    </citation>
    <scope>NUCLEOTIDE SEQUENCE [LARGE SCALE GENOMIC DNA]</scope>
    <source>
        <strain evidence="9">TC14</strain>
    </source>
</reference>
<dbReference type="PROSITE" id="PS50059">
    <property type="entry name" value="FKBP_PPIASE"/>
    <property type="match status" value="1"/>
</dbReference>
<evidence type="ECO:0000256" key="5">
    <source>
        <dbReference type="PROSITE-ProRule" id="PRU00277"/>
    </source>
</evidence>
<dbReference type="PANTHER" id="PTHR43811:SF19">
    <property type="entry name" value="39 KDA FK506-BINDING NUCLEAR PROTEIN"/>
    <property type="match status" value="1"/>
</dbReference>
<keyword evidence="10" id="KW-1185">Reference proteome</keyword>
<evidence type="ECO:0000313" key="10">
    <source>
        <dbReference type="Proteomes" id="UP000194841"/>
    </source>
</evidence>
<dbReference type="GO" id="GO:0003755">
    <property type="term" value="F:peptidyl-prolyl cis-trans isomerase activity"/>
    <property type="evidence" value="ECO:0007669"/>
    <property type="project" value="UniProtKB-UniRule"/>
</dbReference>
<accession>A0A244CL25</accession>
<comment type="similarity">
    <text evidence="2 6">Belongs to the FKBP-type PPIase family.</text>
</comment>
<evidence type="ECO:0000313" key="9">
    <source>
        <dbReference type="EMBL" id="OUL56075.1"/>
    </source>
</evidence>
<keyword evidence="7" id="KW-0732">Signal</keyword>
<evidence type="ECO:0000256" key="1">
    <source>
        <dbReference type="ARBA" id="ARBA00000971"/>
    </source>
</evidence>
<dbReference type="GO" id="GO:0006457">
    <property type="term" value="P:protein folding"/>
    <property type="evidence" value="ECO:0007669"/>
    <property type="project" value="InterPro"/>
</dbReference>
<evidence type="ECO:0000256" key="2">
    <source>
        <dbReference type="ARBA" id="ARBA00006577"/>
    </source>
</evidence>
<dbReference type="Pfam" id="PF00254">
    <property type="entry name" value="FKBP_C"/>
    <property type="match status" value="1"/>
</dbReference>
<dbReference type="EMBL" id="MWPV01000008">
    <property type="protein sequence ID" value="OUL56075.1"/>
    <property type="molecule type" value="Genomic_DNA"/>
</dbReference>
<dbReference type="AlphaFoldDB" id="A0A244CL25"/>
<dbReference type="Gene3D" id="1.10.287.460">
    <property type="entry name" value="Peptidyl-prolyl cis-trans isomerase, FKBP-type, N-terminal domain"/>
    <property type="match status" value="1"/>
</dbReference>
<evidence type="ECO:0000256" key="4">
    <source>
        <dbReference type="ARBA" id="ARBA00023235"/>
    </source>
</evidence>
<comment type="caution">
    <text evidence="9">The sequence shown here is derived from an EMBL/GenBank/DDBJ whole genome shotgun (WGS) entry which is preliminary data.</text>
</comment>